<evidence type="ECO:0000256" key="7">
    <source>
        <dbReference type="ARBA" id="ARBA00022848"/>
    </source>
</evidence>
<dbReference type="FunFam" id="3.10.120.10:FF:000002">
    <property type="entry name" value="Cytochrome b5 type B"/>
    <property type="match status" value="1"/>
</dbReference>
<evidence type="ECO:0000256" key="10">
    <source>
        <dbReference type="ARBA" id="ARBA00023136"/>
    </source>
</evidence>
<keyword evidence="6" id="KW-0256">Endoplasmic reticulum</keyword>
<evidence type="ECO:0000256" key="9">
    <source>
        <dbReference type="ARBA" id="ARBA00023004"/>
    </source>
</evidence>
<evidence type="ECO:0000313" key="17">
    <source>
        <dbReference type="Proteomes" id="UP001309876"/>
    </source>
</evidence>
<keyword evidence="4 13" id="KW-0812">Transmembrane</keyword>
<feature type="transmembrane region" description="Helical" evidence="13">
    <location>
        <begin position="110"/>
        <end position="130"/>
    </location>
</feature>
<proteinExistence type="inferred from homology"/>
<dbReference type="InterPro" id="IPR018506">
    <property type="entry name" value="Cyt_B5_heme-BS"/>
</dbReference>
<dbReference type="Gene3D" id="3.10.120.10">
    <property type="entry name" value="Cytochrome b5-like heme/steroid binding domain"/>
    <property type="match status" value="1"/>
</dbReference>
<feature type="region of interest" description="Disordered" evidence="14">
    <location>
        <begin position="77"/>
        <end position="107"/>
    </location>
</feature>
<comment type="similarity">
    <text evidence="12 13">Belongs to the cytochrome b5 family.</text>
</comment>
<keyword evidence="10 13" id="KW-0472">Membrane</keyword>
<dbReference type="EMBL" id="JAVRRJ010000006">
    <property type="protein sequence ID" value="KAK5083752.1"/>
    <property type="molecule type" value="Genomic_DNA"/>
</dbReference>
<keyword evidence="17" id="KW-1185">Reference proteome</keyword>
<accession>A0AAN7SX12</accession>
<evidence type="ECO:0000256" key="8">
    <source>
        <dbReference type="ARBA" id="ARBA00022982"/>
    </source>
</evidence>
<evidence type="ECO:0000256" key="4">
    <source>
        <dbReference type="ARBA" id="ARBA00022692"/>
    </source>
</evidence>
<reference evidence="16 17" key="1">
    <citation type="submission" date="2023-08" db="EMBL/GenBank/DDBJ databases">
        <title>Black Yeasts Isolated from many extreme environments.</title>
        <authorList>
            <person name="Coleine C."/>
            <person name="Stajich J.E."/>
            <person name="Selbmann L."/>
        </authorList>
    </citation>
    <scope>NUCLEOTIDE SEQUENCE [LARGE SCALE GENOMIC DNA]</scope>
    <source>
        <strain evidence="16 17">CCFEE 5910</strain>
    </source>
</reference>
<keyword evidence="8" id="KW-0249">Electron transport</keyword>
<dbReference type="GO" id="GO:0046872">
    <property type="term" value="F:metal ion binding"/>
    <property type="evidence" value="ECO:0007669"/>
    <property type="project" value="UniProtKB-UniRule"/>
</dbReference>
<evidence type="ECO:0000256" key="6">
    <source>
        <dbReference type="ARBA" id="ARBA00022824"/>
    </source>
</evidence>
<dbReference type="InterPro" id="IPR036400">
    <property type="entry name" value="Cyt_B5-like_heme/steroid_sf"/>
</dbReference>
<organism evidence="16 17">
    <name type="scientific">Lithohypha guttulata</name>
    <dbReference type="NCBI Taxonomy" id="1690604"/>
    <lineage>
        <taxon>Eukaryota</taxon>
        <taxon>Fungi</taxon>
        <taxon>Dikarya</taxon>
        <taxon>Ascomycota</taxon>
        <taxon>Pezizomycotina</taxon>
        <taxon>Eurotiomycetes</taxon>
        <taxon>Chaetothyriomycetidae</taxon>
        <taxon>Chaetothyriales</taxon>
        <taxon>Trichomeriaceae</taxon>
        <taxon>Lithohypha</taxon>
    </lineage>
</organism>
<keyword evidence="2" id="KW-0813">Transport</keyword>
<dbReference type="GO" id="GO:0016126">
    <property type="term" value="P:sterol biosynthetic process"/>
    <property type="evidence" value="ECO:0007669"/>
    <property type="project" value="TreeGrafter"/>
</dbReference>
<dbReference type="GO" id="GO:0020037">
    <property type="term" value="F:heme binding"/>
    <property type="evidence" value="ECO:0007669"/>
    <property type="project" value="UniProtKB-UniRule"/>
</dbReference>
<evidence type="ECO:0000256" key="3">
    <source>
        <dbReference type="ARBA" id="ARBA00022617"/>
    </source>
</evidence>
<dbReference type="InterPro" id="IPR050668">
    <property type="entry name" value="Cytochrome_b5"/>
</dbReference>
<gene>
    <name evidence="16" type="ORF">LTR05_006257</name>
</gene>
<evidence type="ECO:0000313" key="16">
    <source>
        <dbReference type="EMBL" id="KAK5083752.1"/>
    </source>
</evidence>
<evidence type="ECO:0000256" key="12">
    <source>
        <dbReference type="ARBA" id="ARBA00038168"/>
    </source>
</evidence>
<name>A0AAN7SX12_9EURO</name>
<comment type="subcellular location">
    <subcellularLocation>
        <location evidence="1">Endoplasmic reticulum membrane</location>
        <topology evidence="1">Single-pass membrane protein</topology>
        <orientation evidence="1">Cytoplasmic side</orientation>
    </subcellularLocation>
    <subcellularLocation>
        <location evidence="11">Microsome membrane</location>
        <topology evidence="11">Single-pass membrane protein</topology>
        <orientation evidence="11">Cytoplasmic side</orientation>
    </subcellularLocation>
</comment>
<keyword evidence="9 13" id="KW-0408">Iron</keyword>
<evidence type="ECO:0000256" key="5">
    <source>
        <dbReference type="ARBA" id="ARBA00022723"/>
    </source>
</evidence>
<keyword evidence="3 13" id="KW-0349">Heme</keyword>
<dbReference type="Proteomes" id="UP001309876">
    <property type="component" value="Unassembled WGS sequence"/>
</dbReference>
<keyword evidence="5 13" id="KW-0479">Metal-binding</keyword>
<dbReference type="GO" id="GO:0005789">
    <property type="term" value="C:endoplasmic reticulum membrane"/>
    <property type="evidence" value="ECO:0007669"/>
    <property type="project" value="UniProtKB-SubCell"/>
</dbReference>
<keyword evidence="13" id="KW-1133">Transmembrane helix</keyword>
<dbReference type="Pfam" id="PF00173">
    <property type="entry name" value="Cyt-b5"/>
    <property type="match status" value="1"/>
</dbReference>
<feature type="domain" description="Cytochrome b5 heme-binding" evidence="15">
    <location>
        <begin position="2"/>
        <end position="78"/>
    </location>
</feature>
<dbReference type="SMART" id="SM01117">
    <property type="entry name" value="Cyt-b5"/>
    <property type="match status" value="1"/>
</dbReference>
<dbReference type="PANTHER" id="PTHR19359">
    <property type="entry name" value="CYTOCHROME B5"/>
    <property type="match status" value="1"/>
</dbReference>
<protein>
    <recommendedName>
        <fullName evidence="15">Cytochrome b5 heme-binding domain-containing protein</fullName>
    </recommendedName>
</protein>
<dbReference type="PANTHER" id="PTHR19359:SF150">
    <property type="entry name" value="CYTOCHROME B5"/>
    <property type="match status" value="1"/>
</dbReference>
<evidence type="ECO:0000256" key="1">
    <source>
        <dbReference type="ARBA" id="ARBA00004131"/>
    </source>
</evidence>
<keyword evidence="7" id="KW-0492">Microsome</keyword>
<evidence type="ECO:0000259" key="15">
    <source>
        <dbReference type="PROSITE" id="PS50255"/>
    </source>
</evidence>
<evidence type="ECO:0000256" key="2">
    <source>
        <dbReference type="ARBA" id="ARBA00022448"/>
    </source>
</evidence>
<dbReference type="PRINTS" id="PR00363">
    <property type="entry name" value="CYTOCHROMEB5"/>
</dbReference>
<evidence type="ECO:0000256" key="14">
    <source>
        <dbReference type="SAM" id="MobiDB-lite"/>
    </source>
</evidence>
<comment type="caution">
    <text evidence="16">The sequence shown here is derived from an EMBL/GenBank/DDBJ whole genome shotgun (WGS) entry which is preliminary data.</text>
</comment>
<evidence type="ECO:0000256" key="13">
    <source>
        <dbReference type="RuleBase" id="RU362121"/>
    </source>
</evidence>
<dbReference type="PROSITE" id="PS50255">
    <property type="entry name" value="CYTOCHROME_B5_2"/>
    <property type="match status" value="1"/>
</dbReference>
<sequence>MSQEFTFKEVAAHNTKKDLFVIIHDQVYNSSSFVDEHPGGEEVLLDVAGQDATEAFEDVGHSDEAREILEGMKAGTLKRVDGDPAPKVAATDKVSAGPGGASKSDSSFGVGLYAVILVGGLAAYFAYTFMQSKDAK</sequence>
<dbReference type="AlphaFoldDB" id="A0AAN7SX12"/>
<dbReference type="PROSITE" id="PS00191">
    <property type="entry name" value="CYTOCHROME_B5_1"/>
    <property type="match status" value="1"/>
</dbReference>
<evidence type="ECO:0000256" key="11">
    <source>
        <dbReference type="ARBA" id="ARBA00037877"/>
    </source>
</evidence>
<dbReference type="InterPro" id="IPR001199">
    <property type="entry name" value="Cyt_B5-like_heme/steroid-bd"/>
</dbReference>
<dbReference type="SUPFAM" id="SSF55856">
    <property type="entry name" value="Cytochrome b5-like heme/steroid binding domain"/>
    <property type="match status" value="1"/>
</dbReference>